<name>A0A793GUV1_ECOLX</name>
<dbReference type="AlphaFoldDB" id="A0A793GUV1"/>
<protein>
    <submittedName>
        <fullName evidence="1">Uncharacterized protein</fullName>
    </submittedName>
</protein>
<accession>A0A793GUV1</accession>
<dbReference type="RefSeq" id="WP_106879074.1">
    <property type="nucleotide sequence ID" value="NZ_CP027371.1"/>
</dbReference>
<evidence type="ECO:0000313" key="2">
    <source>
        <dbReference type="EMBL" id="HAI2741099.1"/>
    </source>
</evidence>
<dbReference type="EMBL" id="DABDWV010000026">
    <property type="protein sequence ID" value="HAI2741099.1"/>
    <property type="molecule type" value="Genomic_DNA"/>
</dbReference>
<gene>
    <name evidence="2" type="ORF">HJK56_004011</name>
    <name evidence="1" type="ORF">HJK63_003943</name>
</gene>
<evidence type="ECO:0000313" key="1">
    <source>
        <dbReference type="EMBL" id="HAI2720333.1"/>
    </source>
</evidence>
<dbReference type="EMBL" id="DABDWT010000026">
    <property type="protein sequence ID" value="HAI2720333.1"/>
    <property type="molecule type" value="Genomic_DNA"/>
</dbReference>
<proteinExistence type="predicted"/>
<reference evidence="1" key="2">
    <citation type="submission" date="2020-03" db="EMBL/GenBank/DDBJ databases">
        <authorList>
            <consortium name="NCBI Pathogen Detection Project"/>
        </authorList>
    </citation>
    <scope>NUCLEOTIDE SEQUENCE</scope>
    <source>
        <strain evidence="1">2015C-3864</strain>
        <strain evidence="2">2015C-3865</strain>
    </source>
</reference>
<reference evidence="1" key="1">
    <citation type="journal article" date="2018" name="Genome Biol.">
        <title>SKESA: strategic k-mer extension for scrupulous assemblies.</title>
        <authorList>
            <person name="Souvorov A."/>
            <person name="Agarwala R."/>
            <person name="Lipman D.J."/>
        </authorList>
    </citation>
    <scope>NUCLEOTIDE SEQUENCE</scope>
    <source>
        <strain evidence="1">2015C-3864</strain>
        <strain evidence="2">2015C-3865</strain>
    </source>
</reference>
<sequence>MDLAKVEERVRRVIGTMESAELDEYFWGKRSGLGDSLPPYYLVYFLLVDLLKFKNRGVDEKISFSIPVRIDGTVVIIEHRKLGLDIFIKSDDDIEQAKTVLRHICAGVKAATNFFDSLADNAAKTSNLNVNNNANSLYDRFCYFLELYKQKLDEVAAGQESKLEVDSEFKSDNFFSLLQSTFEQSNKIIELRREAMWLATSAIESFFNWTEHVFILIAILKGEIKNGNDVADKVGKEWGEKFKLAIDINSSSLKLFYARLLILRKQVRNFVAHGAFGKDGQALEFHSSVGAVPLLLPHRENKERFKFGNGVHFLAPEAMQLINDFLENLWQGELSPAKIYIESGCPLILSYVTNGTYAEAMKSERNMDLFVNYLTREMDNAANMDW</sequence>
<organism evidence="1">
    <name type="scientific">Escherichia coli</name>
    <dbReference type="NCBI Taxonomy" id="562"/>
    <lineage>
        <taxon>Bacteria</taxon>
        <taxon>Pseudomonadati</taxon>
        <taxon>Pseudomonadota</taxon>
        <taxon>Gammaproteobacteria</taxon>
        <taxon>Enterobacterales</taxon>
        <taxon>Enterobacteriaceae</taxon>
        <taxon>Escherichia</taxon>
    </lineage>
</organism>
<comment type="caution">
    <text evidence="1">The sequence shown here is derived from an EMBL/GenBank/DDBJ whole genome shotgun (WGS) entry which is preliminary data.</text>
</comment>